<name>A0A482XRK6_LAOST</name>
<evidence type="ECO:0008006" key="3">
    <source>
        <dbReference type="Google" id="ProtNLM"/>
    </source>
</evidence>
<keyword evidence="2" id="KW-1185">Reference proteome</keyword>
<dbReference type="Proteomes" id="UP000291343">
    <property type="component" value="Unassembled WGS sequence"/>
</dbReference>
<proteinExistence type="predicted"/>
<dbReference type="Gene3D" id="3.80.10.10">
    <property type="entry name" value="Ribonuclease Inhibitor"/>
    <property type="match status" value="2"/>
</dbReference>
<gene>
    <name evidence="1" type="ORF">LSTR_LSTR002154</name>
</gene>
<accession>A0A482XRK6</accession>
<organism evidence="1 2">
    <name type="scientific">Laodelphax striatellus</name>
    <name type="common">Small brown planthopper</name>
    <name type="synonym">Delphax striatella</name>
    <dbReference type="NCBI Taxonomy" id="195883"/>
    <lineage>
        <taxon>Eukaryota</taxon>
        <taxon>Metazoa</taxon>
        <taxon>Ecdysozoa</taxon>
        <taxon>Arthropoda</taxon>
        <taxon>Hexapoda</taxon>
        <taxon>Insecta</taxon>
        <taxon>Pterygota</taxon>
        <taxon>Neoptera</taxon>
        <taxon>Paraneoptera</taxon>
        <taxon>Hemiptera</taxon>
        <taxon>Auchenorrhyncha</taxon>
        <taxon>Fulgoroidea</taxon>
        <taxon>Delphacidae</taxon>
        <taxon>Criomorphinae</taxon>
        <taxon>Laodelphax</taxon>
    </lineage>
</organism>
<reference evidence="1 2" key="1">
    <citation type="journal article" date="2017" name="Gigascience">
        <title>Genome sequence of the small brown planthopper, Laodelphax striatellus.</title>
        <authorList>
            <person name="Zhu J."/>
            <person name="Jiang F."/>
            <person name="Wang X."/>
            <person name="Yang P."/>
            <person name="Bao Y."/>
            <person name="Zhao W."/>
            <person name="Wang W."/>
            <person name="Lu H."/>
            <person name="Wang Q."/>
            <person name="Cui N."/>
            <person name="Li J."/>
            <person name="Chen X."/>
            <person name="Luo L."/>
            <person name="Yu J."/>
            <person name="Kang L."/>
            <person name="Cui F."/>
        </authorList>
    </citation>
    <scope>NUCLEOTIDE SEQUENCE [LARGE SCALE GENOMIC DNA]</scope>
    <source>
        <strain evidence="1">Lst14</strain>
    </source>
</reference>
<comment type="caution">
    <text evidence="1">The sequence shown here is derived from an EMBL/GenBank/DDBJ whole genome shotgun (WGS) entry which is preliminary data.</text>
</comment>
<sequence length="527" mass="60747">MSPRKQPLSLFEICRKSISHKIIFDCHKYCKCNNHPYEQIVQRGNVVCPDELLPMKRYLLENLPNDLFDHLCNETLLSLSCKIGRTSAREYENVLKVILSLFVHSNMRIFYPKVAHGNSFIRSPVPDIDSFWISMLCSSKKLVVLSLYKVCTDVILEVVGTNCSLLEVIDITSKTSSFERNKMLNINALRLKYFVTDSGLAHLSKCKRLREVHMNSLSANHHARRMVTQNGIQQLVRSLPALTFISYKAMGTIVHHLNLDENACPLPLMHIEEDNCKPEHIRAMSNLCRNLKSLVLLKHMHVFSTNTNVQLEQDIMSELCVSELKLEHLTLQFWPYTEFIFKFIKLKGHHLRTLRIMFFMRCGTLSSNDLSLIGQYCPNVEILHLDPVTVHDSDLINVRSANKKHFANMTSLSFHGYCWLPEVCFVMCIRNAVNLRTLYLTRDDLPGIVLDDHISNLLKYNSLSELQDLNLGRGLYVSKYIVYKLIEQCANLKNFAFSNECLDPIAESEILNYVTVNNFKLSVHFDD</sequence>
<dbReference type="OrthoDB" id="6367911at2759"/>
<protein>
    <recommendedName>
        <fullName evidence="3">F-box domain-containing protein</fullName>
    </recommendedName>
</protein>
<dbReference type="InParanoid" id="A0A482XRK6"/>
<dbReference type="AlphaFoldDB" id="A0A482XRK6"/>
<dbReference type="SUPFAM" id="SSF52047">
    <property type="entry name" value="RNI-like"/>
    <property type="match status" value="1"/>
</dbReference>
<evidence type="ECO:0000313" key="2">
    <source>
        <dbReference type="Proteomes" id="UP000291343"/>
    </source>
</evidence>
<evidence type="ECO:0000313" key="1">
    <source>
        <dbReference type="EMBL" id="RZF48088.1"/>
    </source>
</evidence>
<dbReference type="EMBL" id="QKKF02002849">
    <property type="protein sequence ID" value="RZF48088.1"/>
    <property type="molecule type" value="Genomic_DNA"/>
</dbReference>
<dbReference type="STRING" id="195883.A0A482XRK6"/>
<dbReference type="InterPro" id="IPR032675">
    <property type="entry name" value="LRR_dom_sf"/>
</dbReference>